<sequence>MKLRAAISASPYDADYDMALMYCFDSVQNYCFSLTRAPNSDEIEVMVVDQVNHKTDDLTLQLHRNHLKAIINFALAKLLDGHEEYVIEFTANEQEHENLQRSLEKIFEGKKGLSICTF</sequence>
<organism evidence="1 2">
    <name type="scientific">Phytopseudomonas flavescens</name>
    <dbReference type="NCBI Taxonomy" id="29435"/>
    <lineage>
        <taxon>Bacteria</taxon>
        <taxon>Pseudomonadati</taxon>
        <taxon>Pseudomonadota</taxon>
        <taxon>Gammaproteobacteria</taxon>
        <taxon>Pseudomonadales</taxon>
        <taxon>Pseudomonadaceae</taxon>
        <taxon>Phytopseudomonas</taxon>
    </lineage>
</organism>
<protein>
    <submittedName>
        <fullName evidence="1">Uncharacterized protein</fullName>
    </submittedName>
</protein>
<dbReference type="RefSeq" id="WP_179539731.1">
    <property type="nucleotide sequence ID" value="NZ_JACBYV010000001.1"/>
</dbReference>
<keyword evidence="2" id="KW-1185">Reference proteome</keyword>
<reference evidence="1 2" key="1">
    <citation type="submission" date="2020-07" db="EMBL/GenBank/DDBJ databases">
        <title>Genomic analyses of the natural microbiome of Caenorhabditis elegans.</title>
        <authorList>
            <person name="Samuel B."/>
        </authorList>
    </citation>
    <scope>NUCLEOTIDE SEQUENCE [LARGE SCALE GENOMIC DNA]</scope>
    <source>
        <strain evidence="1 2">BIGb0408</strain>
    </source>
</reference>
<accession>A0A7Y9XTV2</accession>
<dbReference type="Proteomes" id="UP000578688">
    <property type="component" value="Unassembled WGS sequence"/>
</dbReference>
<evidence type="ECO:0000313" key="2">
    <source>
        <dbReference type="Proteomes" id="UP000578688"/>
    </source>
</evidence>
<name>A0A7Y9XTV2_9GAMM</name>
<dbReference type="AlphaFoldDB" id="A0A7Y9XTV2"/>
<proteinExistence type="predicted"/>
<gene>
    <name evidence="1" type="ORF">FHR27_004744</name>
</gene>
<dbReference type="EMBL" id="JACBYV010000001">
    <property type="protein sequence ID" value="NYH76134.1"/>
    <property type="molecule type" value="Genomic_DNA"/>
</dbReference>
<evidence type="ECO:0000313" key="1">
    <source>
        <dbReference type="EMBL" id="NYH76134.1"/>
    </source>
</evidence>
<comment type="caution">
    <text evidence="1">The sequence shown here is derived from an EMBL/GenBank/DDBJ whole genome shotgun (WGS) entry which is preliminary data.</text>
</comment>